<dbReference type="OrthoDB" id="9155022at2"/>
<gene>
    <name evidence="1" type="ORF">E8K88_08645</name>
</gene>
<comment type="caution">
    <text evidence="1">The sequence shown here is derived from an EMBL/GenBank/DDBJ whole genome shotgun (WGS) entry which is preliminary data.</text>
</comment>
<dbReference type="SUPFAM" id="SSF48092">
    <property type="entry name" value="Transcription factor STAT-4 N-domain"/>
    <property type="match status" value="1"/>
</dbReference>
<dbReference type="EMBL" id="SSWX01000009">
    <property type="protein sequence ID" value="THJ33780.1"/>
    <property type="molecule type" value="Genomic_DNA"/>
</dbReference>
<evidence type="ECO:0000313" key="2">
    <source>
        <dbReference type="Proteomes" id="UP000306236"/>
    </source>
</evidence>
<organism evidence="1 2">
    <name type="scientific">Lampropedia aestuarii</name>
    <dbReference type="NCBI Taxonomy" id="2562762"/>
    <lineage>
        <taxon>Bacteria</taxon>
        <taxon>Pseudomonadati</taxon>
        <taxon>Pseudomonadota</taxon>
        <taxon>Betaproteobacteria</taxon>
        <taxon>Burkholderiales</taxon>
        <taxon>Comamonadaceae</taxon>
        <taxon>Lampropedia</taxon>
    </lineage>
</organism>
<proteinExistence type="predicted"/>
<accession>A0A4S5BMZ6</accession>
<evidence type="ECO:0000313" key="1">
    <source>
        <dbReference type="EMBL" id="THJ33780.1"/>
    </source>
</evidence>
<reference evidence="1 2" key="1">
    <citation type="submission" date="2019-04" db="EMBL/GenBank/DDBJ databases">
        <title>Lampropedia sp YIM MLB12 draf genome.</title>
        <authorList>
            <person name="Wang Y.-X."/>
        </authorList>
    </citation>
    <scope>NUCLEOTIDE SEQUENCE [LARGE SCALE GENOMIC DNA]</scope>
    <source>
        <strain evidence="1 2">YIM MLB12</strain>
    </source>
</reference>
<name>A0A4S5BMZ6_9BURK</name>
<dbReference type="Proteomes" id="UP000306236">
    <property type="component" value="Unassembled WGS sequence"/>
</dbReference>
<keyword evidence="2" id="KW-1185">Reference proteome</keyword>
<dbReference type="AlphaFoldDB" id="A0A4S5BMZ6"/>
<protein>
    <submittedName>
        <fullName evidence="1">DUF721 domain-containing protein</fullName>
    </submittedName>
</protein>
<dbReference type="InterPro" id="IPR036535">
    <property type="entry name" value="STAT_N_sf"/>
</dbReference>
<sequence>MGTLIGQSPLLTQLTQQASLSEQLLQCIQPALPMALRTFVQAGPIEGHQWCLIVPNSAAAAKLRHLSPHLLQVLQEQHQANRPVITQIRLRISATVG</sequence>